<dbReference type="EMBL" id="MLOK01000036">
    <property type="protein sequence ID" value="OIM21376.1"/>
    <property type="molecule type" value="Genomic_DNA"/>
</dbReference>
<gene>
    <name evidence="3" type="ORF">ATX59_04165</name>
    <name evidence="2" type="ORF">GA838_03620</name>
</gene>
<dbReference type="EMBL" id="WERV01000002">
    <property type="protein sequence ID" value="MDV7714864.1"/>
    <property type="molecule type" value="Genomic_DNA"/>
</dbReference>
<comment type="caution">
    <text evidence="3">The sequence shown here is derived from an EMBL/GenBank/DDBJ whole genome shotgun (WGS) entry which is preliminary data.</text>
</comment>
<proteinExistence type="predicted"/>
<sequence>MRMDEELKSRKVNELVDFQHIIHSMVRDDNVLIGISDLSDATGVSQTQLRYWLEKGYLKSRGTAKKKKFIYGTVFFVRMIKKYQDEGFTLASAVEHTKRHSTMIKAIKKMVFDRLENVQEEEKCTLIDLGVFDPQENKHLFASVTENGTKFELH</sequence>
<feature type="domain" description="HTH merR-type" evidence="1">
    <location>
        <begin position="35"/>
        <end position="95"/>
    </location>
</feature>
<dbReference type="InterPro" id="IPR009061">
    <property type="entry name" value="DNA-bd_dom_put_sf"/>
</dbReference>
<dbReference type="Proteomes" id="UP001281024">
    <property type="component" value="Unassembled WGS sequence"/>
</dbReference>
<dbReference type="InterPro" id="IPR000551">
    <property type="entry name" value="MerR-type_HTH_dom"/>
</dbReference>
<name>A0A6N4A2R2_OENOE</name>
<dbReference type="Proteomes" id="UP000181728">
    <property type="component" value="Unassembled WGS sequence"/>
</dbReference>
<evidence type="ECO:0000313" key="4">
    <source>
        <dbReference type="Proteomes" id="UP000181728"/>
    </source>
</evidence>
<accession>A0A6N4A2R2</accession>
<evidence type="ECO:0000259" key="1">
    <source>
        <dbReference type="Pfam" id="PF13411"/>
    </source>
</evidence>
<reference evidence="3 4" key="1">
    <citation type="journal article" date="2016" name="BMC Genomics">
        <title>Consensus pan-genome assembly of the specialised wine bacterium Oenococcus oeni.</title>
        <authorList>
            <person name="Sternes P.R."/>
            <person name="Borneman A.R."/>
        </authorList>
    </citation>
    <scope>NUCLEOTIDE SEQUENCE [LARGE SCALE GENOMIC DNA]</scope>
    <source>
        <strain evidence="3 4">AWRIB661</strain>
    </source>
</reference>
<organism evidence="3 4">
    <name type="scientific">Oenococcus oeni</name>
    <name type="common">Leuconostoc oenos</name>
    <dbReference type="NCBI Taxonomy" id="1247"/>
    <lineage>
        <taxon>Bacteria</taxon>
        <taxon>Bacillati</taxon>
        <taxon>Bacillota</taxon>
        <taxon>Bacilli</taxon>
        <taxon>Lactobacillales</taxon>
        <taxon>Lactobacillaceae</taxon>
        <taxon>Oenococcus</taxon>
    </lineage>
</organism>
<dbReference type="RefSeq" id="WP_032825903.1">
    <property type="nucleotide sequence ID" value="NZ_MLKQ01000134.1"/>
</dbReference>
<protein>
    <submittedName>
        <fullName evidence="3">MerR family transcriptional regulator</fullName>
    </submittedName>
</protein>
<dbReference type="Gene3D" id="1.10.1660.10">
    <property type="match status" value="1"/>
</dbReference>
<dbReference type="GO" id="GO:0003677">
    <property type="term" value="F:DNA binding"/>
    <property type="evidence" value="ECO:0007669"/>
    <property type="project" value="InterPro"/>
</dbReference>
<dbReference type="GO" id="GO:0006355">
    <property type="term" value="P:regulation of DNA-templated transcription"/>
    <property type="evidence" value="ECO:0007669"/>
    <property type="project" value="InterPro"/>
</dbReference>
<dbReference type="CDD" id="cd01105">
    <property type="entry name" value="HTH_GlnR-like"/>
    <property type="match status" value="1"/>
</dbReference>
<dbReference type="Pfam" id="PF13411">
    <property type="entry name" value="MerR_1"/>
    <property type="match status" value="1"/>
</dbReference>
<reference evidence="2" key="2">
    <citation type="submission" date="2019-10" db="EMBL/GenBank/DDBJ databases">
        <title>Malate fermentation in French cider.</title>
        <authorList>
            <person name="Cousin F.J."/>
            <person name="Medina Fernandez S."/>
            <person name="Misery B."/>
            <person name="Laplace J.-M."/>
            <person name="Cretenet M."/>
        </authorList>
    </citation>
    <scope>NUCLEOTIDE SEQUENCE</scope>
    <source>
        <strain evidence="2">UCMA15129</strain>
    </source>
</reference>
<dbReference type="SUPFAM" id="SSF46955">
    <property type="entry name" value="Putative DNA-binding domain"/>
    <property type="match status" value="1"/>
</dbReference>
<evidence type="ECO:0000313" key="2">
    <source>
        <dbReference type="EMBL" id="MDV7714864.1"/>
    </source>
</evidence>
<evidence type="ECO:0000313" key="3">
    <source>
        <dbReference type="EMBL" id="OIM21376.1"/>
    </source>
</evidence>
<dbReference type="AlphaFoldDB" id="A0A6N4A2R2"/>